<dbReference type="Proteomes" id="UP000238034">
    <property type="component" value="Unassembled WGS sequence"/>
</dbReference>
<gene>
    <name evidence="1" type="ORF">B0I27_104386</name>
</gene>
<dbReference type="EMBL" id="PVTH01000004">
    <property type="protein sequence ID" value="PRY53375.1"/>
    <property type="molecule type" value="Genomic_DNA"/>
</dbReference>
<evidence type="ECO:0000313" key="2">
    <source>
        <dbReference type="Proteomes" id="UP000238034"/>
    </source>
</evidence>
<keyword evidence="2" id="KW-1185">Reference proteome</keyword>
<name>A0A2T0U627_9SPHI</name>
<evidence type="ECO:0000313" key="1">
    <source>
        <dbReference type="EMBL" id="PRY53375.1"/>
    </source>
</evidence>
<protein>
    <submittedName>
        <fullName evidence="1">Uncharacterized protein</fullName>
    </submittedName>
</protein>
<reference evidence="1 2" key="1">
    <citation type="submission" date="2018-03" db="EMBL/GenBank/DDBJ databases">
        <title>Genomic Encyclopedia of Type Strains, Phase III (KMG-III): the genomes of soil and plant-associated and newly described type strains.</title>
        <authorList>
            <person name="Whitman W."/>
        </authorList>
    </citation>
    <scope>NUCLEOTIDE SEQUENCE [LARGE SCALE GENOMIC DNA]</scope>
    <source>
        <strain evidence="1 2">CGMCC 1.9313</strain>
    </source>
</reference>
<sequence>MPYSKLHKENIETAITNLNEAFKKMFQQGTPSKYLIQSLRSDCLSITDNMNAACSYPYSEDSLEKLIVEPFTLEGLKPLPLIAAIGYCFNELMIIEKRDNIEIFKDRHYRNNALEIVNAIERG</sequence>
<dbReference type="RefSeq" id="WP_106292937.1">
    <property type="nucleotide sequence ID" value="NZ_PVTH01000004.1"/>
</dbReference>
<dbReference type="AlphaFoldDB" id="A0A2T0U627"/>
<accession>A0A2T0U627</accession>
<comment type="caution">
    <text evidence="1">The sequence shown here is derived from an EMBL/GenBank/DDBJ whole genome shotgun (WGS) entry which is preliminary data.</text>
</comment>
<proteinExistence type="predicted"/>
<organism evidence="1 2">
    <name type="scientific">Arcticibacter pallidicorallinus</name>
    <dbReference type="NCBI Taxonomy" id="1259464"/>
    <lineage>
        <taxon>Bacteria</taxon>
        <taxon>Pseudomonadati</taxon>
        <taxon>Bacteroidota</taxon>
        <taxon>Sphingobacteriia</taxon>
        <taxon>Sphingobacteriales</taxon>
        <taxon>Sphingobacteriaceae</taxon>
        <taxon>Arcticibacter</taxon>
    </lineage>
</organism>